<dbReference type="InterPro" id="IPR000182">
    <property type="entry name" value="GNAT_dom"/>
</dbReference>
<dbReference type="Gene3D" id="3.40.630.30">
    <property type="match status" value="1"/>
</dbReference>
<evidence type="ECO:0000313" key="2">
    <source>
        <dbReference type="EMBL" id="VYU06891.1"/>
    </source>
</evidence>
<name>A0A6N3BXS5_9ENTR</name>
<sequence length="167" mass="17961">MLCAYQADIQYPGQKKFDCGNPVINKFVQDSLKKNVRDGNCAARILIDSASGELLGVCTYTAYALAKEKLSGIILGSLPGEIGVIRLVMLGIAAKGQKQGYGLDLLCEFFQQVKAIHQVLPIKGVYLDAAPEAIGFYARLGFVELNEPPNAFGAVPMFLGIQHILAA</sequence>
<protein>
    <recommendedName>
        <fullName evidence="1">N-acetyltransferase domain-containing protein</fullName>
    </recommendedName>
</protein>
<feature type="domain" description="N-acetyltransferase" evidence="1">
    <location>
        <begin position="66"/>
        <end position="148"/>
    </location>
</feature>
<dbReference type="GO" id="GO:0016747">
    <property type="term" value="F:acyltransferase activity, transferring groups other than amino-acyl groups"/>
    <property type="evidence" value="ECO:0007669"/>
    <property type="project" value="InterPro"/>
</dbReference>
<evidence type="ECO:0000259" key="1">
    <source>
        <dbReference type="Pfam" id="PF13673"/>
    </source>
</evidence>
<dbReference type="EMBL" id="CACRTZ010000006">
    <property type="protein sequence ID" value="VYU06891.1"/>
    <property type="molecule type" value="Genomic_DNA"/>
</dbReference>
<reference evidence="2" key="1">
    <citation type="submission" date="2019-11" db="EMBL/GenBank/DDBJ databases">
        <authorList>
            <person name="Feng L."/>
        </authorList>
    </citation>
    <scope>NUCLEOTIDE SEQUENCE</scope>
    <source>
        <strain evidence="2">EMassiliensisLFYP7</strain>
    </source>
</reference>
<accession>A0A6N3BXS5</accession>
<dbReference type="AlphaFoldDB" id="A0A6N3BXS5"/>
<organism evidence="2">
    <name type="scientific">Phytobacter massiliensis</name>
    <dbReference type="NCBI Taxonomy" id="1485952"/>
    <lineage>
        <taxon>Bacteria</taxon>
        <taxon>Pseudomonadati</taxon>
        <taxon>Pseudomonadota</taxon>
        <taxon>Gammaproteobacteria</taxon>
        <taxon>Enterobacterales</taxon>
        <taxon>Enterobacteriaceae</taxon>
        <taxon>Phytobacter</taxon>
    </lineage>
</organism>
<gene>
    <name evidence="2" type="ORF">EMLFYP7_01322</name>
</gene>
<dbReference type="Pfam" id="PF13673">
    <property type="entry name" value="Acetyltransf_10"/>
    <property type="match status" value="1"/>
</dbReference>
<dbReference type="SUPFAM" id="SSF55729">
    <property type="entry name" value="Acyl-CoA N-acyltransferases (Nat)"/>
    <property type="match status" value="1"/>
</dbReference>
<dbReference type="InterPro" id="IPR016181">
    <property type="entry name" value="Acyl_CoA_acyltransferase"/>
</dbReference>
<proteinExistence type="predicted"/>